<protein>
    <submittedName>
        <fullName evidence="2">Uncharacterized protein</fullName>
    </submittedName>
</protein>
<evidence type="ECO:0000256" key="1">
    <source>
        <dbReference type="SAM" id="Coils"/>
    </source>
</evidence>
<sequence>MNVAREKELENLVEALIRMLGKSNERVNDLNKRVNQLEVILRESILQGCNPIQAGENATHSPNYTS</sequence>
<feature type="coiled-coil region" evidence="1">
    <location>
        <begin position="13"/>
        <end position="47"/>
    </location>
</feature>
<gene>
    <name evidence="2" type="ORF">KHA94_07890</name>
</gene>
<dbReference type="Proteomes" id="UP000681027">
    <property type="component" value="Unassembled WGS sequence"/>
</dbReference>
<keyword evidence="1" id="KW-0175">Coiled coil</keyword>
<organism evidence="2 3">
    <name type="scientific">Cytobacillus citreus</name>
    <dbReference type="NCBI Taxonomy" id="2833586"/>
    <lineage>
        <taxon>Bacteria</taxon>
        <taxon>Bacillati</taxon>
        <taxon>Bacillota</taxon>
        <taxon>Bacilli</taxon>
        <taxon>Bacillales</taxon>
        <taxon>Bacillaceae</taxon>
        <taxon>Cytobacillus</taxon>
    </lineage>
</organism>
<comment type="caution">
    <text evidence="2">The sequence shown here is derived from an EMBL/GenBank/DDBJ whole genome shotgun (WGS) entry which is preliminary data.</text>
</comment>
<reference evidence="2 3" key="1">
    <citation type="submission" date="2021-05" db="EMBL/GenBank/DDBJ databases">
        <title>Novel Bacillus species.</title>
        <authorList>
            <person name="Liu G."/>
        </authorList>
    </citation>
    <scope>NUCLEOTIDE SEQUENCE [LARGE SCALE GENOMIC DNA]</scope>
    <source>
        <strain evidence="2 3">FJAT-49705</strain>
    </source>
</reference>
<evidence type="ECO:0000313" key="2">
    <source>
        <dbReference type="EMBL" id="MBS4190124.1"/>
    </source>
</evidence>
<evidence type="ECO:0000313" key="3">
    <source>
        <dbReference type="Proteomes" id="UP000681027"/>
    </source>
</evidence>
<dbReference type="EMBL" id="JAGYPM010000002">
    <property type="protein sequence ID" value="MBS4190124.1"/>
    <property type="molecule type" value="Genomic_DNA"/>
</dbReference>
<name>A0ABS5NRM4_9BACI</name>
<keyword evidence="3" id="KW-1185">Reference proteome</keyword>
<proteinExistence type="predicted"/>
<accession>A0ABS5NRM4</accession>
<dbReference type="RefSeq" id="WP_213101598.1">
    <property type="nucleotide sequence ID" value="NZ_JAGYPM010000002.1"/>
</dbReference>